<dbReference type="Proteomes" id="UP000619293">
    <property type="component" value="Unassembled WGS sequence"/>
</dbReference>
<proteinExistence type="predicted"/>
<accession>A0A8J3NR06</accession>
<evidence type="ECO:0000256" key="1">
    <source>
        <dbReference type="SAM" id="Phobius"/>
    </source>
</evidence>
<keyword evidence="1" id="KW-0472">Membrane</keyword>
<comment type="caution">
    <text evidence="2">The sequence shown here is derived from an EMBL/GenBank/DDBJ whole genome shotgun (WGS) entry which is preliminary data.</text>
</comment>
<gene>
    <name evidence="2" type="ORF">Cch02nite_29140</name>
</gene>
<evidence type="ECO:0008006" key="4">
    <source>
        <dbReference type="Google" id="ProtNLM"/>
    </source>
</evidence>
<dbReference type="RefSeq" id="WP_191839167.1">
    <property type="nucleotide sequence ID" value="NZ_BAAALB010000006.1"/>
</dbReference>
<organism evidence="2 3">
    <name type="scientific">Catellatospora chokoriensis</name>
    <dbReference type="NCBI Taxonomy" id="310353"/>
    <lineage>
        <taxon>Bacteria</taxon>
        <taxon>Bacillati</taxon>
        <taxon>Actinomycetota</taxon>
        <taxon>Actinomycetes</taxon>
        <taxon>Micromonosporales</taxon>
        <taxon>Micromonosporaceae</taxon>
        <taxon>Catellatospora</taxon>
    </lineage>
</organism>
<feature type="transmembrane region" description="Helical" evidence="1">
    <location>
        <begin position="18"/>
        <end position="41"/>
    </location>
</feature>
<keyword evidence="3" id="KW-1185">Reference proteome</keyword>
<dbReference type="AlphaFoldDB" id="A0A8J3NR06"/>
<protein>
    <recommendedName>
        <fullName evidence="4">DUF4878 domain-containing protein</fullName>
    </recommendedName>
</protein>
<keyword evidence="1" id="KW-0812">Transmembrane</keyword>
<keyword evidence="1" id="KW-1133">Transmembrane helix</keyword>
<sequence>MTSLPPGPPKPKSPVRKILIICAIVLVLCCGGAGVAGFFAWRGITTALGPPRDAAVAYADDLVAGDYAGAYASLCRRTRELTSEQQYVAEQSARPRISGYSVAGVNVEQHNSTVSGVVTLELTRAADGSQYVLGIPLLKEDGQWRVCL</sequence>
<dbReference type="EMBL" id="BONG01000015">
    <property type="protein sequence ID" value="GIF89470.1"/>
    <property type="molecule type" value="Genomic_DNA"/>
</dbReference>
<evidence type="ECO:0000313" key="2">
    <source>
        <dbReference type="EMBL" id="GIF89470.1"/>
    </source>
</evidence>
<reference evidence="2 3" key="1">
    <citation type="submission" date="2021-01" db="EMBL/GenBank/DDBJ databases">
        <title>Whole genome shotgun sequence of Catellatospora chokoriensis NBRC 107358.</title>
        <authorList>
            <person name="Komaki H."/>
            <person name="Tamura T."/>
        </authorList>
    </citation>
    <scope>NUCLEOTIDE SEQUENCE [LARGE SCALE GENOMIC DNA]</scope>
    <source>
        <strain evidence="2 3">NBRC 107358</strain>
    </source>
</reference>
<evidence type="ECO:0000313" key="3">
    <source>
        <dbReference type="Proteomes" id="UP000619293"/>
    </source>
</evidence>
<name>A0A8J3NR06_9ACTN</name>